<dbReference type="InterPro" id="IPR035224">
    <property type="entry name" value="Usher_TcfC"/>
</dbReference>
<evidence type="ECO:0000259" key="2">
    <source>
        <dbReference type="Pfam" id="PF15976"/>
    </source>
</evidence>
<feature type="domain" description="Pilus assembly protein C-terminal" evidence="2">
    <location>
        <begin position="754"/>
        <end position="844"/>
    </location>
</feature>
<dbReference type="Pfam" id="PF17271">
    <property type="entry name" value="Usher_TcfC"/>
    <property type="match status" value="1"/>
</dbReference>
<dbReference type="Pfam" id="PF15976">
    <property type="entry name" value="CooC_C"/>
    <property type="match status" value="1"/>
</dbReference>
<sequence>MIGGKSSKVVIVLSVLIGSSSGFASKYNLVDIPESFRDLWGEQDELLEVRLYGQSLGVHRIKSTPTTVAFESPDNLLDKIEINKGKEADLRVLMRGSFQRNGNMSCQGYTGQNNCNYIKTNTVAVIVDDVENVLNLFIGNEFLASGENDSDYYQPSKNTKKAFIHSQTINLSDTGNYENLSIVGTGSLGITDNSYAILGWAANYNRYKSYNYNEQSINSLYFRHDFEKNFYYQLGRIDRSDLSQSSGGNFNFDLLPVPDIYGMRAGTTQSYIKNTGKSVASPVTIMLTHFSRVEAYRNGQLLGVWYLDAGISELDTERLPDGNYDLKLKIFEQEQLVREEIVPFNKSGSSIGDTHWDVFVQAGDIINDNGRYVEKQKNHKSAINSGLRLPLTRNLAVQLGGAVIDNKNYYETGILWNSGLLDGSLNSKFTFLFGDDTHGNYQNVSYTDGFSLSFYHNDKRVDDCGKDYNMGWSGCYESYSASLSIPVKGWNSTLAYSNTYSTSVYRYDAVSEYVPYYYYKGRTKRWQLTASTVVRWGDYNIMPTIGVYNSEQKQWADKGGYLSLTLTRVDGGKSLNAGYSYNYSRGNYTSNDAFVEGHLVSDTNVSYRELSARVSGNRYYTEGGVSGRINNRFGDLNGTLNVNKNRKSHDTTHSLTAGYSSSFALTTDGIYWGGSASGLTNLSGGIVRVKSNEDESELLNVKGSSYGHYSLGSNDSLFIPVPALMQASLTIEENTNKSKNIDVLAPTKNTFFMLPGSVYPIDVSANVSFTYVGRGVDVKGRPLSGAYILNAQNIVLDENGGFSFESSENEKELFLLKDKTIYSCSLDRSEMRNGIAFVGEVACNSTIKELLPEKLVTNSRIHDLLAYNQDTE</sequence>
<evidence type="ECO:0000313" key="5">
    <source>
        <dbReference type="EMBL" id="ABV16308.1"/>
    </source>
</evidence>
<proteinExistence type="predicted"/>
<keyword evidence="1" id="KW-0732">Signal</keyword>
<dbReference type="HOGENOM" id="CLU_015277_0_0_6"/>
<accession>A7ZGY2</accession>
<evidence type="ECO:0000256" key="1">
    <source>
        <dbReference type="ARBA" id="ARBA00022729"/>
    </source>
</evidence>
<protein>
    <submittedName>
        <fullName evidence="5">Fimbrial usher family protein</fullName>
    </submittedName>
</protein>
<keyword evidence="6" id="KW-1185">Reference proteome</keyword>
<dbReference type="RefSeq" id="WP_000579073.1">
    <property type="nucleotide sequence ID" value="NC_009788.1"/>
</dbReference>
<reference evidence="6" key="1">
    <citation type="journal article" date="2008" name="J. Bacteriol.">
        <title>The pangenome structure of Escherichia coli: comparative genomic analysis of E. coli commensal and pathogenic isolates.</title>
        <authorList>
            <person name="Rasko D.A."/>
            <person name="Rosovitz M.J."/>
            <person name="Myers G.S."/>
            <person name="Mongodin E.F."/>
            <person name="Fricke W.F."/>
            <person name="Gajer P."/>
            <person name="Crabtree J."/>
            <person name="Sebaihia M."/>
            <person name="Thomson N.R."/>
            <person name="Chaudhuri R."/>
            <person name="Henderson I.R."/>
            <person name="Sperandio V."/>
            <person name="Ravel J."/>
        </authorList>
    </citation>
    <scope>NUCLEOTIDE SEQUENCE [LARGE SCALE GENOMIC DNA]</scope>
    <source>
        <strain evidence="6">E24377A / ETEC</strain>
    </source>
</reference>
<name>A7ZGY2_ECO24</name>
<dbReference type="Proteomes" id="UP000001122">
    <property type="component" value="Plasmid pETEC_73"/>
</dbReference>
<keyword evidence="5" id="KW-0614">Plasmid</keyword>
<organism evidence="5 6">
    <name type="scientific">Escherichia coli O139:H28 (strain E24377A / ETEC)</name>
    <dbReference type="NCBI Taxonomy" id="331111"/>
    <lineage>
        <taxon>Bacteria</taxon>
        <taxon>Pseudomonadati</taxon>
        <taxon>Pseudomonadota</taxon>
        <taxon>Gammaproteobacteria</taxon>
        <taxon>Enterobacterales</taxon>
        <taxon>Enterobacteriaceae</taxon>
        <taxon>Escherichia</taxon>
    </lineage>
</organism>
<feature type="domain" description="Pilus assembly protein E-set like" evidence="3">
    <location>
        <begin position="280"/>
        <end position="346"/>
    </location>
</feature>
<evidence type="ECO:0000259" key="3">
    <source>
        <dbReference type="Pfam" id="PF16967"/>
    </source>
</evidence>
<dbReference type="InterPro" id="IPR032636">
    <property type="entry name" value="Pilus_assem_E-set-like_dom"/>
</dbReference>
<dbReference type="Pfam" id="PF16967">
    <property type="entry name" value="TcfC"/>
    <property type="match status" value="1"/>
</dbReference>
<evidence type="ECO:0000259" key="4">
    <source>
        <dbReference type="Pfam" id="PF17271"/>
    </source>
</evidence>
<evidence type="ECO:0000313" key="6">
    <source>
        <dbReference type="Proteomes" id="UP000001122"/>
    </source>
</evidence>
<geneLocation type="plasmid" evidence="5 6">
    <name>pETEC_73</name>
</geneLocation>
<dbReference type="AlphaFoldDB" id="A7ZGY2"/>
<dbReference type="KEGG" id="ecw:EcE24377A_D0036"/>
<dbReference type="EMBL" id="CP000797">
    <property type="protein sequence ID" value="ABV16308.1"/>
    <property type="molecule type" value="Genomic_DNA"/>
</dbReference>
<gene>
    <name evidence="5" type="ordered locus">EcE24377A_D0036</name>
</gene>
<dbReference type="InterPro" id="IPR031917">
    <property type="entry name" value="Pilus_assem_C"/>
</dbReference>
<feature type="domain" description="TcfC Usher-like barrel" evidence="4">
    <location>
        <begin position="358"/>
        <end position="740"/>
    </location>
</feature>